<evidence type="ECO:0000256" key="1">
    <source>
        <dbReference type="ARBA" id="ARBA00008936"/>
    </source>
</evidence>
<organism evidence="4 5">
    <name type="scientific">Eimeria brunetti</name>
    <dbReference type="NCBI Taxonomy" id="51314"/>
    <lineage>
        <taxon>Eukaryota</taxon>
        <taxon>Sar</taxon>
        <taxon>Alveolata</taxon>
        <taxon>Apicomplexa</taxon>
        <taxon>Conoidasida</taxon>
        <taxon>Coccidia</taxon>
        <taxon>Eucoccidiorida</taxon>
        <taxon>Eimeriorina</taxon>
        <taxon>Eimeriidae</taxon>
        <taxon>Eimeria</taxon>
    </lineage>
</organism>
<proteinExistence type="inferred from homology"/>
<accession>U6LXQ8</accession>
<dbReference type="Gene3D" id="2.40.30.20">
    <property type="match status" value="1"/>
</dbReference>
<dbReference type="InterPro" id="IPR023366">
    <property type="entry name" value="ATP_synth_asu-like_sf"/>
</dbReference>
<dbReference type="Pfam" id="PF02874">
    <property type="entry name" value="ATP-synt_ab_N"/>
    <property type="match status" value="1"/>
</dbReference>
<evidence type="ECO:0000259" key="3">
    <source>
        <dbReference type="Pfam" id="PF02874"/>
    </source>
</evidence>
<reference evidence="4" key="1">
    <citation type="submission" date="2013-10" db="EMBL/GenBank/DDBJ databases">
        <title>Genomic analysis of the causative agents of coccidiosis in chickens.</title>
        <authorList>
            <person name="Reid A.J."/>
            <person name="Blake D."/>
            <person name="Billington K."/>
            <person name="Browne H."/>
            <person name="Dunn M."/>
            <person name="Hung S."/>
            <person name="Kawahara F."/>
            <person name="Miranda-Saavedra D."/>
            <person name="Mourier T."/>
            <person name="Nagra H."/>
            <person name="Otto T.D."/>
            <person name="Rawlings N."/>
            <person name="Sanchez A."/>
            <person name="Sanders M."/>
            <person name="Subramaniam C."/>
            <person name="Tay Y."/>
            <person name="Dear P."/>
            <person name="Doerig C."/>
            <person name="Gruber A."/>
            <person name="Parkinson J."/>
            <person name="Shirley M."/>
            <person name="Wan K.L."/>
            <person name="Berriman M."/>
            <person name="Tomley F."/>
            <person name="Pain A."/>
        </authorList>
    </citation>
    <scope>NUCLEOTIDE SEQUENCE [LARGE SCALE GENOMIC DNA]</scope>
    <source>
        <strain evidence="4">Houghton</strain>
    </source>
</reference>
<comment type="similarity">
    <text evidence="1">Belongs to the ATPase alpha/beta chains family.</text>
</comment>
<keyword evidence="2" id="KW-0813">Transport</keyword>
<feature type="domain" description="ATPase F1/V1/A1 complex alpha/beta subunit N-terminal" evidence="3">
    <location>
        <begin position="87"/>
        <end position="120"/>
    </location>
</feature>
<dbReference type="EMBL" id="HG713156">
    <property type="protein sequence ID" value="CDJ52585.1"/>
    <property type="molecule type" value="Genomic_DNA"/>
</dbReference>
<dbReference type="AlphaFoldDB" id="U6LXQ8"/>
<dbReference type="SUPFAM" id="SSF50615">
    <property type="entry name" value="N-terminal domain of alpha and beta subunits of F1 ATP synthase"/>
    <property type="match status" value="1"/>
</dbReference>
<dbReference type="GO" id="GO:1902600">
    <property type="term" value="P:proton transmembrane transport"/>
    <property type="evidence" value="ECO:0007669"/>
    <property type="project" value="InterPro"/>
</dbReference>
<dbReference type="OrthoDB" id="9805536at2759"/>
<keyword evidence="5" id="KW-1185">Reference proteome</keyword>
<gene>
    <name evidence="4" type="ORF">EBH_0050740</name>
</gene>
<sequence>MAPLIRPLSSAAASCAACLSGRLPAAATAATAAAAAATAAAAAARQQQRHLHTSGVRTAATKISPSEMAAILEQRIGGWTAQQSSSGEVGKVFSVGDGIARLLGLDNVRAGELVEFQDGVELGER</sequence>
<name>U6LXQ8_9EIME</name>
<evidence type="ECO:0000256" key="2">
    <source>
        <dbReference type="ARBA" id="ARBA00022448"/>
    </source>
</evidence>
<dbReference type="GO" id="GO:0046034">
    <property type="term" value="P:ATP metabolic process"/>
    <property type="evidence" value="ECO:0007669"/>
    <property type="project" value="InterPro"/>
</dbReference>
<dbReference type="VEuPathDB" id="ToxoDB:EBH_0050740"/>
<dbReference type="GO" id="GO:0005524">
    <property type="term" value="F:ATP binding"/>
    <property type="evidence" value="ECO:0007669"/>
    <property type="project" value="UniProtKB-KW"/>
</dbReference>
<evidence type="ECO:0000313" key="5">
    <source>
        <dbReference type="Proteomes" id="UP000030750"/>
    </source>
</evidence>
<dbReference type="InterPro" id="IPR036121">
    <property type="entry name" value="ATPase_F1/V1/A1_a/bsu_N_sf"/>
</dbReference>
<evidence type="ECO:0000313" key="4">
    <source>
        <dbReference type="EMBL" id="CDJ52585.1"/>
    </source>
</evidence>
<dbReference type="InterPro" id="IPR004100">
    <property type="entry name" value="ATPase_F1/V1/A1_a/bsu_N"/>
</dbReference>
<dbReference type="Proteomes" id="UP000030750">
    <property type="component" value="Unassembled WGS sequence"/>
</dbReference>
<protein>
    <submittedName>
        <fullName evidence="4">ATP synthase alpha chain, putative</fullName>
    </submittedName>
</protein>
<reference evidence="4" key="2">
    <citation type="submission" date="2013-10" db="EMBL/GenBank/DDBJ databases">
        <authorList>
            <person name="Aslett M."/>
        </authorList>
    </citation>
    <scope>NUCLEOTIDE SEQUENCE [LARGE SCALE GENOMIC DNA]</scope>
    <source>
        <strain evidence="4">Houghton</strain>
    </source>
</reference>